<evidence type="ECO:0008006" key="3">
    <source>
        <dbReference type="Google" id="ProtNLM"/>
    </source>
</evidence>
<dbReference type="Proteomes" id="UP001579974">
    <property type="component" value="Unassembled WGS sequence"/>
</dbReference>
<keyword evidence="2" id="KW-1185">Reference proteome</keyword>
<accession>A0ABV5ALA7</accession>
<organism evidence="1 2">
    <name type="scientific">Alicyclobacillus fastidiosus</name>
    <dbReference type="NCBI Taxonomy" id="392011"/>
    <lineage>
        <taxon>Bacteria</taxon>
        <taxon>Bacillati</taxon>
        <taxon>Bacillota</taxon>
        <taxon>Bacilli</taxon>
        <taxon>Bacillales</taxon>
        <taxon>Alicyclobacillaceae</taxon>
        <taxon>Alicyclobacillus</taxon>
    </lineage>
</organism>
<reference evidence="1 2" key="1">
    <citation type="journal article" date="2024" name="Int. J. Mol. Sci.">
        <title>Exploration of Alicyclobacillus spp. Genome in Search of Antibiotic Resistance.</title>
        <authorList>
            <person name="Bucka-Kolendo J."/>
            <person name="Kiousi D.E."/>
            <person name="Dekowska A."/>
            <person name="Mikolajczuk-Szczyrba A."/>
            <person name="Karadedos D.M."/>
            <person name="Michael P."/>
            <person name="Galanis A."/>
            <person name="Sokolowska B."/>
        </authorList>
    </citation>
    <scope>NUCLEOTIDE SEQUENCE [LARGE SCALE GENOMIC DNA]</scope>
    <source>
        <strain evidence="1 2">KKP 3000</strain>
    </source>
</reference>
<gene>
    <name evidence="1" type="ORF">KKP3000_002653</name>
</gene>
<protein>
    <recommendedName>
        <fullName evidence="3">DUF4367 domain-containing protein</fullName>
    </recommendedName>
</protein>
<comment type="caution">
    <text evidence="1">The sequence shown here is derived from an EMBL/GenBank/DDBJ whole genome shotgun (WGS) entry which is preliminary data.</text>
</comment>
<name>A0ABV5ALA7_9BACL</name>
<sequence>MNLDERLQKFKLDSMQIRIEDKKLFKANVMKRIEHTNKKKMKRKWMAVLAPLIVLPLGGWGYEEFHIHYTMWHRVHVTNAQPTQPVPTIAEVWSNTGLSTITNGAFHVTDLHQSRAKANFPIYEPKHISGWNLIFSKGYTTHMYVQHVVNHQNVTDKVTESPLTYLDVYSNSRGDRVAILQQKSDFNSNNPNVYVQFPANTQYLTSFNPDFAALSPVKIMQANSNSPGMGNPHELSIFHKNANGTITNFQITGTAPDEILEMFGREYVSAPSK</sequence>
<evidence type="ECO:0000313" key="2">
    <source>
        <dbReference type="Proteomes" id="UP001579974"/>
    </source>
</evidence>
<proteinExistence type="predicted"/>
<dbReference type="EMBL" id="JBDXSU010000037">
    <property type="protein sequence ID" value="MFB5193054.1"/>
    <property type="molecule type" value="Genomic_DNA"/>
</dbReference>
<evidence type="ECO:0000313" key="1">
    <source>
        <dbReference type="EMBL" id="MFB5193054.1"/>
    </source>
</evidence>
<dbReference type="RefSeq" id="WP_275473477.1">
    <property type="nucleotide sequence ID" value="NZ_CP162940.1"/>
</dbReference>